<gene>
    <name evidence="3" type="ORF">SAMN05443665_1017101</name>
</gene>
<evidence type="ECO:0000313" key="4">
    <source>
        <dbReference type="Proteomes" id="UP000198318"/>
    </source>
</evidence>
<evidence type="ECO:0000313" key="3">
    <source>
        <dbReference type="EMBL" id="SNT15329.1"/>
    </source>
</evidence>
<evidence type="ECO:0000256" key="1">
    <source>
        <dbReference type="SAM" id="MobiDB-lite"/>
    </source>
</evidence>
<feature type="compositionally biased region" description="Gly residues" evidence="1">
    <location>
        <begin position="169"/>
        <end position="181"/>
    </location>
</feature>
<organism evidence="3 4">
    <name type="scientific">Actinomadura meyerae</name>
    <dbReference type="NCBI Taxonomy" id="240840"/>
    <lineage>
        <taxon>Bacteria</taxon>
        <taxon>Bacillati</taxon>
        <taxon>Actinomycetota</taxon>
        <taxon>Actinomycetes</taxon>
        <taxon>Streptosporangiales</taxon>
        <taxon>Thermomonosporaceae</taxon>
        <taxon>Actinomadura</taxon>
    </lineage>
</organism>
<dbReference type="OrthoDB" id="7949713at2"/>
<protein>
    <recommendedName>
        <fullName evidence="5">PT repeat-containing protein</fullName>
    </recommendedName>
</protein>
<keyword evidence="2" id="KW-0732">Signal</keyword>
<evidence type="ECO:0008006" key="5">
    <source>
        <dbReference type="Google" id="ProtNLM"/>
    </source>
</evidence>
<feature type="compositionally biased region" description="Basic and acidic residues" evidence="1">
    <location>
        <begin position="131"/>
        <end position="143"/>
    </location>
</feature>
<feature type="compositionally biased region" description="Gly residues" evidence="1">
    <location>
        <begin position="22"/>
        <end position="36"/>
    </location>
</feature>
<sequence>MRRTTLAVLALVPVLALGAQGCGGGKDAAGSGGGNAGDDKKMREFAQCMRENGVDMPDPKDGKVEIRASAEPGGGAEQTDEKIQAAQKKCARLMPNGGKPKKPDPGHVAKMRAFSKCMRDQGISGFPDPEPDGRMLVEGKEGTDMDPASSKFKAAQKACAKYQPEGPGKSVGGPAGEPGGE</sequence>
<dbReference type="EMBL" id="FZOR01000017">
    <property type="protein sequence ID" value="SNT15329.1"/>
    <property type="molecule type" value="Genomic_DNA"/>
</dbReference>
<dbReference type="PROSITE" id="PS51257">
    <property type="entry name" value="PROKAR_LIPOPROTEIN"/>
    <property type="match status" value="1"/>
</dbReference>
<dbReference type="RefSeq" id="WP_143228052.1">
    <property type="nucleotide sequence ID" value="NZ_FZOR01000017.1"/>
</dbReference>
<evidence type="ECO:0000256" key="2">
    <source>
        <dbReference type="SAM" id="SignalP"/>
    </source>
</evidence>
<feature type="compositionally biased region" description="Basic and acidic residues" evidence="1">
    <location>
        <begin position="57"/>
        <end position="68"/>
    </location>
</feature>
<dbReference type="Proteomes" id="UP000198318">
    <property type="component" value="Unassembled WGS sequence"/>
</dbReference>
<proteinExistence type="predicted"/>
<reference evidence="3 4" key="1">
    <citation type="submission" date="2017-06" db="EMBL/GenBank/DDBJ databases">
        <authorList>
            <person name="Kim H.J."/>
            <person name="Triplett B.A."/>
        </authorList>
    </citation>
    <scope>NUCLEOTIDE SEQUENCE [LARGE SCALE GENOMIC DNA]</scope>
    <source>
        <strain evidence="3 4">DSM 44715</strain>
    </source>
</reference>
<feature type="signal peptide" evidence="2">
    <location>
        <begin position="1"/>
        <end position="21"/>
    </location>
</feature>
<feature type="region of interest" description="Disordered" evidence="1">
    <location>
        <begin position="119"/>
        <end position="181"/>
    </location>
</feature>
<feature type="region of interest" description="Disordered" evidence="1">
    <location>
        <begin position="22"/>
        <end position="82"/>
    </location>
</feature>
<accession>A0A239KCH1</accession>
<feature type="chain" id="PRO_5038609851" description="PT repeat-containing protein" evidence="2">
    <location>
        <begin position="22"/>
        <end position="181"/>
    </location>
</feature>
<keyword evidence="4" id="KW-1185">Reference proteome</keyword>
<dbReference type="AlphaFoldDB" id="A0A239KCH1"/>
<name>A0A239KCH1_9ACTN</name>